<proteinExistence type="predicted"/>
<keyword evidence="2" id="KW-1185">Reference proteome</keyword>
<dbReference type="Proteomes" id="UP001188597">
    <property type="component" value="Unassembled WGS sequence"/>
</dbReference>
<feature type="non-terminal residue" evidence="1">
    <location>
        <position position="195"/>
    </location>
</feature>
<dbReference type="AlphaFoldDB" id="A0AA88X3Q2"/>
<organism evidence="1 2">
    <name type="scientific">Escallonia herrerae</name>
    <dbReference type="NCBI Taxonomy" id="1293975"/>
    <lineage>
        <taxon>Eukaryota</taxon>
        <taxon>Viridiplantae</taxon>
        <taxon>Streptophyta</taxon>
        <taxon>Embryophyta</taxon>
        <taxon>Tracheophyta</taxon>
        <taxon>Spermatophyta</taxon>
        <taxon>Magnoliopsida</taxon>
        <taxon>eudicotyledons</taxon>
        <taxon>Gunneridae</taxon>
        <taxon>Pentapetalae</taxon>
        <taxon>asterids</taxon>
        <taxon>campanulids</taxon>
        <taxon>Escalloniales</taxon>
        <taxon>Escalloniaceae</taxon>
        <taxon>Escallonia</taxon>
    </lineage>
</organism>
<evidence type="ECO:0000313" key="2">
    <source>
        <dbReference type="Proteomes" id="UP001188597"/>
    </source>
</evidence>
<gene>
    <name evidence="1" type="ORF">RJ639_032137</name>
</gene>
<protein>
    <submittedName>
        <fullName evidence="1">Uncharacterized protein</fullName>
    </submittedName>
</protein>
<reference evidence="1" key="1">
    <citation type="submission" date="2022-12" db="EMBL/GenBank/DDBJ databases">
        <title>Draft genome assemblies for two species of Escallonia (Escalloniales).</title>
        <authorList>
            <person name="Chanderbali A."/>
            <person name="Dervinis C."/>
            <person name="Anghel I."/>
            <person name="Soltis D."/>
            <person name="Soltis P."/>
            <person name="Zapata F."/>
        </authorList>
    </citation>
    <scope>NUCLEOTIDE SEQUENCE</scope>
    <source>
        <strain evidence="1">UCBG64.0493</strain>
        <tissue evidence="1">Leaf</tissue>
    </source>
</reference>
<name>A0AA88X3Q2_9ASTE</name>
<comment type="caution">
    <text evidence="1">The sequence shown here is derived from an EMBL/GenBank/DDBJ whole genome shotgun (WGS) entry which is preliminary data.</text>
</comment>
<evidence type="ECO:0000313" key="1">
    <source>
        <dbReference type="EMBL" id="KAK3036368.1"/>
    </source>
</evidence>
<sequence length="195" mass="21330">DHGTILIPVLDSHLGLTVGPQPWALLVLSHLSELGTKLGCKDVSKGHELRRLVSGIAKHMALITSSNIFRFLCEMTMNTLSNVWALLLNVDKDLAVISIKAYIRRCKPNASASISNYLLIVYFGLGRDLAKDHHHVSQATLLSGSCSRQASRIASETWSQSLSGWPSLTDSEVKRKVSISQLRQVNRVCLVASTG</sequence>
<accession>A0AA88X3Q2</accession>
<dbReference type="EMBL" id="JAVXUP010000149">
    <property type="protein sequence ID" value="KAK3036368.1"/>
    <property type="molecule type" value="Genomic_DNA"/>
</dbReference>